<protein>
    <submittedName>
        <fullName evidence="5">Uncharacterized protein</fullName>
    </submittedName>
</protein>
<evidence type="ECO:0000256" key="1">
    <source>
        <dbReference type="ARBA" id="ARBA00011738"/>
    </source>
</evidence>
<feature type="region of interest" description="Disordered" evidence="4">
    <location>
        <begin position="1"/>
        <end position="23"/>
    </location>
</feature>
<keyword evidence="2" id="KW-0479">Metal-binding</keyword>
<evidence type="ECO:0000256" key="2">
    <source>
        <dbReference type="ARBA" id="ARBA00022723"/>
    </source>
</evidence>
<dbReference type="OrthoDB" id="417550at2759"/>
<dbReference type="Gene3D" id="3.40.50.720">
    <property type="entry name" value="NAD(P)-binding Rossmann-like Domain"/>
    <property type="match status" value="1"/>
</dbReference>
<accession>A0A6A3CGM5</accession>
<dbReference type="PANTHER" id="PTHR43880">
    <property type="entry name" value="ALCOHOL DEHYDROGENASE"/>
    <property type="match status" value="1"/>
</dbReference>
<dbReference type="SUPFAM" id="SSF50129">
    <property type="entry name" value="GroES-like"/>
    <property type="match status" value="1"/>
</dbReference>
<evidence type="ECO:0000256" key="4">
    <source>
        <dbReference type="SAM" id="MobiDB-lite"/>
    </source>
</evidence>
<dbReference type="Gene3D" id="3.90.180.10">
    <property type="entry name" value="Medium-chain alcohol dehydrogenases, catalytic domain"/>
    <property type="match status" value="1"/>
</dbReference>
<dbReference type="Proteomes" id="UP000436088">
    <property type="component" value="Unassembled WGS sequence"/>
</dbReference>
<dbReference type="GO" id="GO:0005829">
    <property type="term" value="C:cytosol"/>
    <property type="evidence" value="ECO:0007669"/>
    <property type="project" value="TreeGrafter"/>
</dbReference>
<dbReference type="InterPro" id="IPR011032">
    <property type="entry name" value="GroES-like_sf"/>
</dbReference>
<dbReference type="PANTHER" id="PTHR43880:SF56">
    <property type="entry name" value="ALCOHOL DEHYDROGENASE-LIKE 4"/>
    <property type="match status" value="1"/>
</dbReference>
<dbReference type="GO" id="GO:0046294">
    <property type="term" value="P:formaldehyde catabolic process"/>
    <property type="evidence" value="ECO:0007669"/>
    <property type="project" value="TreeGrafter"/>
</dbReference>
<comment type="caution">
    <text evidence="5">The sequence shown here is derived from an EMBL/GenBank/DDBJ whole genome shotgun (WGS) entry which is preliminary data.</text>
</comment>
<comment type="subunit">
    <text evidence="1">Homodimer.</text>
</comment>
<organism evidence="5 6">
    <name type="scientific">Hibiscus syriacus</name>
    <name type="common">Rose of Sharon</name>
    <dbReference type="NCBI Taxonomy" id="106335"/>
    <lineage>
        <taxon>Eukaryota</taxon>
        <taxon>Viridiplantae</taxon>
        <taxon>Streptophyta</taxon>
        <taxon>Embryophyta</taxon>
        <taxon>Tracheophyta</taxon>
        <taxon>Spermatophyta</taxon>
        <taxon>Magnoliopsida</taxon>
        <taxon>eudicotyledons</taxon>
        <taxon>Gunneridae</taxon>
        <taxon>Pentapetalae</taxon>
        <taxon>rosids</taxon>
        <taxon>malvids</taxon>
        <taxon>Malvales</taxon>
        <taxon>Malvaceae</taxon>
        <taxon>Malvoideae</taxon>
        <taxon>Hibiscus</taxon>
    </lineage>
</organism>
<dbReference type="GO" id="GO:0008270">
    <property type="term" value="F:zinc ion binding"/>
    <property type="evidence" value="ECO:0007669"/>
    <property type="project" value="TreeGrafter"/>
</dbReference>
<keyword evidence="3" id="KW-0862">Zinc</keyword>
<dbReference type="GO" id="GO:0051903">
    <property type="term" value="F:S-(hydroxymethyl)glutathione dehydrogenase [NAD(P)+] activity"/>
    <property type="evidence" value="ECO:0007669"/>
    <property type="project" value="TreeGrafter"/>
</dbReference>
<reference evidence="5" key="1">
    <citation type="submission" date="2019-09" db="EMBL/GenBank/DDBJ databases">
        <title>Draft genome information of white flower Hibiscus syriacus.</title>
        <authorList>
            <person name="Kim Y.-M."/>
        </authorList>
    </citation>
    <scope>NUCLEOTIDE SEQUENCE [LARGE SCALE GENOMIC DNA]</scope>
    <source>
        <strain evidence="5">YM2019G1</strain>
    </source>
</reference>
<gene>
    <name evidence="5" type="ORF">F3Y22_tig00007179pilonHSYRG00087</name>
</gene>
<feature type="compositionally biased region" description="Basic and acidic residues" evidence="4">
    <location>
        <begin position="1"/>
        <end position="18"/>
    </location>
</feature>
<evidence type="ECO:0000313" key="5">
    <source>
        <dbReference type="EMBL" id="KAE8726269.1"/>
    </source>
</evidence>
<dbReference type="EMBL" id="VEPZ02000377">
    <property type="protein sequence ID" value="KAE8726269.1"/>
    <property type="molecule type" value="Genomic_DNA"/>
</dbReference>
<sequence>MEEKKVEEDGKKGDESKGESAQQPQEVILKVYMHCEACAQEIKKRNPYSQILHGGSQITLDGDITHDNENLPNEIDFFKGFKAVRIVKSVMLNEGKTRFSTKDGSPIFHFLNTSTFSEDTIIDSAYVVKIDFDAPSMKMSLLSCGVSTSVGAAWNVADVQPGSSVVIFGLGAVGLARIVPWNHNDMLCFIFVFISLKNQL</sequence>
<evidence type="ECO:0000256" key="3">
    <source>
        <dbReference type="ARBA" id="ARBA00022833"/>
    </source>
</evidence>
<name>A0A6A3CGM5_HIBSY</name>
<keyword evidence="6" id="KW-1185">Reference proteome</keyword>
<evidence type="ECO:0000313" key="6">
    <source>
        <dbReference type="Proteomes" id="UP000436088"/>
    </source>
</evidence>
<dbReference type="AlphaFoldDB" id="A0A6A3CGM5"/>
<proteinExistence type="predicted"/>